<accession>A0A218NNH9</accession>
<gene>
    <name evidence="3" type="ORF">Mia14_0709</name>
</gene>
<dbReference type="KEGG" id="marh:Mia14_0709"/>
<feature type="transmembrane region" description="Helical" evidence="2">
    <location>
        <begin position="359"/>
        <end position="378"/>
    </location>
</feature>
<feature type="transmembrane region" description="Helical" evidence="2">
    <location>
        <begin position="258"/>
        <end position="282"/>
    </location>
</feature>
<organism evidence="3 4">
    <name type="scientific">Candidatus Mancarchaeum acidiphilum</name>
    <dbReference type="NCBI Taxonomy" id="1920749"/>
    <lineage>
        <taxon>Archaea</taxon>
        <taxon>Candidatus Micrarchaeota</taxon>
        <taxon>Candidatus Mancarchaeum</taxon>
    </lineage>
</organism>
<feature type="region of interest" description="Disordered" evidence="1">
    <location>
        <begin position="20"/>
        <end position="146"/>
    </location>
</feature>
<evidence type="ECO:0000313" key="4">
    <source>
        <dbReference type="Proteomes" id="UP000197679"/>
    </source>
</evidence>
<proteinExistence type="predicted"/>
<feature type="transmembrane region" description="Helical" evidence="2">
    <location>
        <begin position="334"/>
        <end position="353"/>
    </location>
</feature>
<reference evidence="3 4" key="1">
    <citation type="journal article" date="2017" name="Nat. Commun.">
        <title>'ARMAN' archaea depend on association with euryarchaeal host in culture and in situ.</title>
        <authorList>
            <person name="Golyshina O."/>
            <person name="Toshchakov S."/>
            <person name="Makarova K."/>
            <person name="Gavrilov S."/>
            <person name="Korzhenkov A."/>
            <person name="La Cono V."/>
            <person name="Arcadi E."/>
            <person name="Nechitaylo T."/>
            <person name="Ferrer M."/>
            <person name="Kublanov I."/>
            <person name="Wolf Y."/>
            <person name="Yakimov M."/>
            <person name="Golyshin P."/>
            <person name="Slesarev A."/>
            <person name="Kozyavkin S."/>
        </authorList>
    </citation>
    <scope>NUCLEOTIDE SEQUENCE [LARGE SCALE GENOMIC DNA]</scope>
    <source>
        <strain evidence="3 4">Mia14</strain>
    </source>
</reference>
<feature type="compositionally biased region" description="Polar residues" evidence="1">
    <location>
        <begin position="115"/>
        <end position="146"/>
    </location>
</feature>
<evidence type="ECO:0000256" key="1">
    <source>
        <dbReference type="SAM" id="MobiDB-lite"/>
    </source>
</evidence>
<feature type="transmembrane region" description="Helical" evidence="2">
    <location>
        <begin position="302"/>
        <end position="322"/>
    </location>
</feature>
<protein>
    <submittedName>
        <fullName evidence="3">Multipass membrane protein</fullName>
    </submittedName>
</protein>
<dbReference type="AlphaFoldDB" id="A0A218NNH9"/>
<dbReference type="Proteomes" id="UP000197679">
    <property type="component" value="Chromosome"/>
</dbReference>
<sequence>MAMADLNQDDLLIFKVRKKRESGSVNASPQPQSQGNPNSNINAGTNPNINFSKSTVQNKSASSNPVTNDNNKIPTNKPVQRPEINPVSKPESRPGSQPKFEQPKAYGSTYGAVQPETQTRPNTQSYESYQNQPQAGNYPTYQQPNAPQAPAFVASQMSDQQFNQALGSVMMDQSYMANEKHKETKAQLESRRMAANLMCVWHPWRPAYAICNYCHRPFCYEDLVSHNGNYYCLEDIDKVSTGYGQAGSKIFDSNSSEYLMLGSVLMILPIIIIAILASSQVSYLLEFIKTYGISALKLSANFSYLLLSVSLIFVLLQFFGGLFSFIDPKTGPKFGIFANILVIALFVYLSATYLQLYEILIAIFSFFSLMLVAYSIMVREPTGKSAANYHSNTDESIESTFANVGKF</sequence>
<keyword evidence="2" id="KW-1133">Transmembrane helix</keyword>
<name>A0A218NNH9_9ARCH</name>
<keyword evidence="2" id="KW-0472">Membrane</keyword>
<dbReference type="EMBL" id="CP019964">
    <property type="protein sequence ID" value="ASI14009.1"/>
    <property type="molecule type" value="Genomic_DNA"/>
</dbReference>
<keyword evidence="4" id="KW-1185">Reference proteome</keyword>
<feature type="compositionally biased region" description="Polar residues" evidence="1">
    <location>
        <begin position="23"/>
        <end position="78"/>
    </location>
</feature>
<evidence type="ECO:0000256" key="2">
    <source>
        <dbReference type="SAM" id="Phobius"/>
    </source>
</evidence>
<evidence type="ECO:0000313" key="3">
    <source>
        <dbReference type="EMBL" id="ASI14009.1"/>
    </source>
</evidence>
<keyword evidence="2" id="KW-0812">Transmembrane</keyword>